<evidence type="ECO:0008006" key="6">
    <source>
        <dbReference type="Google" id="ProtNLM"/>
    </source>
</evidence>
<feature type="transmembrane region" description="Helical" evidence="2">
    <location>
        <begin position="521"/>
        <end position="543"/>
    </location>
</feature>
<dbReference type="OrthoDB" id="271875at2759"/>
<feature type="chain" id="PRO_5004571958" description="Membrane-associated protein" evidence="3">
    <location>
        <begin position="29"/>
        <end position="634"/>
    </location>
</feature>
<accession>S9VF36</accession>
<evidence type="ECO:0000256" key="3">
    <source>
        <dbReference type="SAM" id="SignalP"/>
    </source>
</evidence>
<gene>
    <name evidence="4" type="ORF">STCU_06607</name>
</gene>
<keyword evidence="2" id="KW-1133">Transmembrane helix</keyword>
<dbReference type="Proteomes" id="UP000015354">
    <property type="component" value="Unassembled WGS sequence"/>
</dbReference>
<proteinExistence type="predicted"/>
<protein>
    <recommendedName>
        <fullName evidence="6">Membrane-associated protein</fullName>
    </recommendedName>
</protein>
<comment type="caution">
    <text evidence="4">The sequence shown here is derived from an EMBL/GenBank/DDBJ whole genome shotgun (WGS) entry which is preliminary data.</text>
</comment>
<sequence>METCRSRWRGVLLLLLLLLVALIDCVRATASQTSLLSCASAEVEPNTNVVCTIRVRDTQQEPTMSFSVSDFSVVVTGTNSVARVTVSSIERGTDITTAVFSVAATHGTMLTVKVYFTATAGTEAYNPSGEVRNSGLTLLVLAQPATTFGRLACTDVNASQGLVLRESTECTVDVFDSLGSAAVVTASDVTFLEVNRLGSFSFISGKRSLVFTFQAPDDVSIHTTQFTLQVRFKSIYSTVMTSITFPLRYPTLPPSASYSAIHCDDDVRPVLCTVYAADAVGPVQFAADAFTVDIERWRGDGDVRIDTINDIYYIGNDSRAAGGVSSDDAEWYSNLGEFVVDVTANASALVPATRRADVGLLTFMKANNERIQVQRLRVRTRDEAGGDVAASPFYFHSGKVPIAAAATLRGCNTTVIRSTNATYCYIDLLSGISGDARYFTIQSSLSAAISDVTYVAYDAACRCRTLRFRYVAPLVSARADDYLAVDGVATTALVVNSPLRMNVLRTGPSSSSSITTSRADAAIVAVGLLFFGSIVATGMVLVVGRHRTRSRIRSGRAAKVREYERASSAAVQRQLAASATAASAGADAGPIASGNSASRRSDAPVSPGLPSASAKSGFVSNAAVEQERFHSDSD</sequence>
<dbReference type="EMBL" id="ATMH01006607">
    <property type="protein sequence ID" value="EPY25636.1"/>
    <property type="molecule type" value="Genomic_DNA"/>
</dbReference>
<evidence type="ECO:0000313" key="5">
    <source>
        <dbReference type="Proteomes" id="UP000015354"/>
    </source>
</evidence>
<feature type="region of interest" description="Disordered" evidence="1">
    <location>
        <begin position="585"/>
        <end position="634"/>
    </location>
</feature>
<organism evidence="4 5">
    <name type="scientific">Strigomonas culicis</name>
    <dbReference type="NCBI Taxonomy" id="28005"/>
    <lineage>
        <taxon>Eukaryota</taxon>
        <taxon>Discoba</taxon>
        <taxon>Euglenozoa</taxon>
        <taxon>Kinetoplastea</taxon>
        <taxon>Metakinetoplastina</taxon>
        <taxon>Trypanosomatida</taxon>
        <taxon>Trypanosomatidae</taxon>
        <taxon>Strigomonadinae</taxon>
        <taxon>Strigomonas</taxon>
    </lineage>
</organism>
<keyword evidence="2" id="KW-0472">Membrane</keyword>
<keyword evidence="5" id="KW-1185">Reference proteome</keyword>
<evidence type="ECO:0000256" key="2">
    <source>
        <dbReference type="SAM" id="Phobius"/>
    </source>
</evidence>
<evidence type="ECO:0000313" key="4">
    <source>
        <dbReference type="EMBL" id="EPY25636.1"/>
    </source>
</evidence>
<feature type="compositionally biased region" description="Basic and acidic residues" evidence="1">
    <location>
        <begin position="625"/>
        <end position="634"/>
    </location>
</feature>
<dbReference type="AlphaFoldDB" id="S9VF36"/>
<name>S9VF36_9TRYP</name>
<evidence type="ECO:0000256" key="1">
    <source>
        <dbReference type="SAM" id="MobiDB-lite"/>
    </source>
</evidence>
<feature type="compositionally biased region" description="Low complexity" evidence="1">
    <location>
        <begin position="585"/>
        <end position="594"/>
    </location>
</feature>
<keyword evidence="3" id="KW-0732">Signal</keyword>
<reference evidence="4 5" key="1">
    <citation type="journal article" date="2013" name="PLoS ONE">
        <title>Predicting the Proteins of Angomonas deanei, Strigomonas culicis and Their Respective Endosymbionts Reveals New Aspects of the Trypanosomatidae Family.</title>
        <authorList>
            <person name="Motta M.C."/>
            <person name="Martins A.C."/>
            <person name="de Souza S.S."/>
            <person name="Catta-Preta C.M."/>
            <person name="Silva R."/>
            <person name="Klein C.C."/>
            <person name="de Almeida L.G."/>
            <person name="de Lima Cunha O."/>
            <person name="Ciapina L.P."/>
            <person name="Brocchi M."/>
            <person name="Colabardini A.C."/>
            <person name="de Araujo Lima B."/>
            <person name="Machado C.R."/>
            <person name="de Almeida Soares C.M."/>
            <person name="Probst C.M."/>
            <person name="de Menezes C.B."/>
            <person name="Thompson C.E."/>
            <person name="Bartholomeu D.C."/>
            <person name="Gradia D.F."/>
            <person name="Pavoni D.P."/>
            <person name="Grisard E.C."/>
            <person name="Fantinatti-Garboggini F."/>
            <person name="Marchini F.K."/>
            <person name="Rodrigues-Luiz G.F."/>
            <person name="Wagner G."/>
            <person name="Goldman G.H."/>
            <person name="Fietto J.L."/>
            <person name="Elias M.C."/>
            <person name="Goldman M.H."/>
            <person name="Sagot M.F."/>
            <person name="Pereira M."/>
            <person name="Stoco P.H."/>
            <person name="de Mendonca-Neto R.P."/>
            <person name="Teixeira S.M."/>
            <person name="Maciel T.E."/>
            <person name="de Oliveira Mendes T.A."/>
            <person name="Urmenyi T.P."/>
            <person name="de Souza W."/>
            <person name="Schenkman S."/>
            <person name="de Vasconcelos A.T."/>
        </authorList>
    </citation>
    <scope>NUCLEOTIDE SEQUENCE [LARGE SCALE GENOMIC DNA]</scope>
</reference>
<keyword evidence="2" id="KW-0812">Transmembrane</keyword>
<feature type="signal peptide" evidence="3">
    <location>
        <begin position="1"/>
        <end position="28"/>
    </location>
</feature>